<gene>
    <name evidence="1" type="ORF">TRIUR3_16360</name>
</gene>
<dbReference type="AlphaFoldDB" id="M8A733"/>
<protein>
    <submittedName>
        <fullName evidence="1">tRNA-specific adenosine deaminase 1</fullName>
    </submittedName>
</protein>
<organism evidence="1">
    <name type="scientific">Triticum urartu</name>
    <name type="common">Red wild einkorn</name>
    <name type="synonym">Crithodium urartu</name>
    <dbReference type="NCBI Taxonomy" id="4572"/>
    <lineage>
        <taxon>Eukaryota</taxon>
        <taxon>Viridiplantae</taxon>
        <taxon>Streptophyta</taxon>
        <taxon>Embryophyta</taxon>
        <taxon>Tracheophyta</taxon>
        <taxon>Spermatophyta</taxon>
        <taxon>Magnoliopsida</taxon>
        <taxon>Liliopsida</taxon>
        <taxon>Poales</taxon>
        <taxon>Poaceae</taxon>
        <taxon>BOP clade</taxon>
        <taxon>Pooideae</taxon>
        <taxon>Triticodae</taxon>
        <taxon>Triticeae</taxon>
        <taxon>Triticinae</taxon>
        <taxon>Triticum</taxon>
    </lineage>
</organism>
<dbReference type="EMBL" id="KD014677">
    <property type="protein sequence ID" value="EMS67826.1"/>
    <property type="molecule type" value="Genomic_DNA"/>
</dbReference>
<dbReference type="GO" id="GO:0006382">
    <property type="term" value="P:adenosine to inosine editing"/>
    <property type="evidence" value="ECO:0007669"/>
    <property type="project" value="TreeGrafter"/>
</dbReference>
<dbReference type="GO" id="GO:0005730">
    <property type="term" value="C:nucleolus"/>
    <property type="evidence" value="ECO:0007669"/>
    <property type="project" value="TreeGrafter"/>
</dbReference>
<dbReference type="GO" id="GO:0008251">
    <property type="term" value="F:tRNA-specific adenosine deaminase activity"/>
    <property type="evidence" value="ECO:0007669"/>
    <property type="project" value="TreeGrafter"/>
</dbReference>
<dbReference type="PROSITE" id="PS50141">
    <property type="entry name" value="A_DEAMIN_EDITASE"/>
    <property type="match status" value="1"/>
</dbReference>
<dbReference type="OMA" id="HPKKITY"/>
<dbReference type="InterPro" id="IPR002466">
    <property type="entry name" value="A_deamin"/>
</dbReference>
<dbReference type="Pfam" id="PF02137">
    <property type="entry name" value="A_deamin"/>
    <property type="match status" value="1"/>
</dbReference>
<dbReference type="GO" id="GO:0003726">
    <property type="term" value="F:double-stranded RNA adenosine deaminase activity"/>
    <property type="evidence" value="ECO:0007669"/>
    <property type="project" value="TreeGrafter"/>
</dbReference>
<dbReference type="PANTHER" id="PTHR10910">
    <property type="entry name" value="EUKARYOTE SPECIFIC DSRNA BINDING PROTEIN"/>
    <property type="match status" value="1"/>
</dbReference>
<name>M8A733_TRIUA</name>
<dbReference type="GO" id="GO:0005737">
    <property type="term" value="C:cytoplasm"/>
    <property type="evidence" value="ECO:0007669"/>
    <property type="project" value="TreeGrafter"/>
</dbReference>
<reference evidence="1" key="1">
    <citation type="journal article" date="2013" name="Nature">
        <title>Draft genome of the wheat A-genome progenitor Triticum urartu.</title>
        <authorList>
            <person name="Ling H.Q."/>
            <person name="Zhao S."/>
            <person name="Liu D."/>
            <person name="Wang J."/>
            <person name="Sun H."/>
            <person name="Zhang C."/>
            <person name="Fan H."/>
            <person name="Li D."/>
            <person name="Dong L."/>
            <person name="Tao Y."/>
            <person name="Gao C."/>
            <person name="Wu H."/>
            <person name="Li Y."/>
            <person name="Cui Y."/>
            <person name="Guo X."/>
            <person name="Zheng S."/>
            <person name="Wang B."/>
            <person name="Yu K."/>
            <person name="Liang Q."/>
            <person name="Yang W."/>
            <person name="Lou X."/>
            <person name="Chen J."/>
            <person name="Feng M."/>
            <person name="Jian J."/>
            <person name="Zhang X."/>
            <person name="Luo G."/>
            <person name="Jiang Y."/>
            <person name="Liu J."/>
            <person name="Wang Z."/>
            <person name="Sha Y."/>
            <person name="Zhang B."/>
            <person name="Wu H."/>
            <person name="Tang D."/>
            <person name="Shen Q."/>
            <person name="Xue P."/>
            <person name="Zou S."/>
            <person name="Wang X."/>
            <person name="Liu X."/>
            <person name="Wang F."/>
            <person name="Yang Y."/>
            <person name="An X."/>
            <person name="Dong Z."/>
            <person name="Zhang K."/>
            <person name="Zhang X."/>
            <person name="Luo M.C."/>
            <person name="Dvorak J."/>
            <person name="Tong Y."/>
            <person name="Wang J."/>
            <person name="Yang H."/>
            <person name="Li Z."/>
            <person name="Wang D."/>
            <person name="Zhang A."/>
            <person name="Wang J."/>
        </authorList>
    </citation>
    <scope>NUCLEOTIDE SEQUENCE</scope>
</reference>
<dbReference type="GO" id="GO:0003725">
    <property type="term" value="F:double-stranded RNA binding"/>
    <property type="evidence" value="ECO:0007669"/>
    <property type="project" value="TreeGrafter"/>
</dbReference>
<sequence>MLRSSSPQTLDGVLWAEAASSAALCQYYALPKKGKPQGRESTVLAAFLLSSPENPLNPTILSLATGTKCLGAARLGPRGDIVHDAHAEVIARRALLRLIYAEIGTDNPPSWLVASGADGRWRLKDGHQLHLYITQLPCGVMPVPPSPLEVRREQLDTMVNGCSDVGFVQRKPGRGDTTLSVSCFDKITRWCVVGIQGTLLSHILEPLYLSTITIGQSSDGAPEGFCIEDNVVKVLGARLSCLSSKFPDPFKPNKPLFFEAPVPPKEFQQTSGDIPPLTCGYSMCWNKSGLHEVVLGTTGRKQGTSSKAASSPSTESLLCKIRLAEAFVSLEHPLVTKFRHEKLSYRAIKDMACEYQQMLELLRKAPFFARGLAAKPRHENWRGLSQSFCGSGHEGDNQISM</sequence>
<accession>M8A733</accession>
<dbReference type="eggNOG" id="KOG2777">
    <property type="taxonomic scope" value="Eukaryota"/>
</dbReference>
<dbReference type="STRING" id="4572.M8A733"/>
<dbReference type="GO" id="GO:0006396">
    <property type="term" value="P:RNA processing"/>
    <property type="evidence" value="ECO:0007669"/>
    <property type="project" value="InterPro"/>
</dbReference>
<proteinExistence type="predicted"/>
<dbReference type="SMART" id="SM00552">
    <property type="entry name" value="ADEAMc"/>
    <property type="match status" value="1"/>
</dbReference>
<dbReference type="PANTHER" id="PTHR10910:SF62">
    <property type="entry name" value="AT07585P-RELATED"/>
    <property type="match status" value="1"/>
</dbReference>
<evidence type="ECO:0000313" key="1">
    <source>
        <dbReference type="EMBL" id="EMS67826.1"/>
    </source>
</evidence>